<organism evidence="10 11">
    <name type="scientific">Hymenoscyphus fraxineus</name>
    <dbReference type="NCBI Taxonomy" id="746836"/>
    <lineage>
        <taxon>Eukaryota</taxon>
        <taxon>Fungi</taxon>
        <taxon>Dikarya</taxon>
        <taxon>Ascomycota</taxon>
        <taxon>Pezizomycotina</taxon>
        <taxon>Leotiomycetes</taxon>
        <taxon>Helotiales</taxon>
        <taxon>Helotiaceae</taxon>
        <taxon>Hymenoscyphus</taxon>
    </lineage>
</organism>
<feature type="transmembrane region" description="Helical" evidence="8">
    <location>
        <begin position="418"/>
        <end position="439"/>
    </location>
</feature>
<accession>A0A9N9KN18</accession>
<dbReference type="Gene3D" id="1.20.1250.20">
    <property type="entry name" value="MFS general substrate transporter like domains"/>
    <property type="match status" value="1"/>
</dbReference>
<feature type="transmembrane region" description="Helical" evidence="8">
    <location>
        <begin position="451"/>
        <end position="474"/>
    </location>
</feature>
<feature type="transmembrane region" description="Helical" evidence="8">
    <location>
        <begin position="389"/>
        <end position="406"/>
    </location>
</feature>
<sequence>MVSTEPPSKIESNTNGEVAEPEESVVLETLGHAPRTVHGVKWALIVIATLSSLLLYAFDNTIVANIVPSIVNDLGSVEKLPWLSVGLVFHRPVPSNYSLTITRFLIGGLCATLPFGRLYGIYDTKILYCISLILFFGGSALCGGAPSMTAIIIGRAIAGIGGNGMYIGVVTLLSVNTTDVERPIGLVYGIGTVVGPIIGGAFADSSATWRWGFYFNLVIGGVFSPVYLIILPSQKPLRSIADKSPLKSFDYVGAVLQAGSLASITMAINFGGTLYPWKSGQIIALFVISGLLLVAFIAQQELNIFTTVGARIFPIHFMRKKEPVLLALLMLANNAGTFVLIYYIPLYFQFTKGQRALKSGVELLPLIILITATIMLNGGILSKTGLYKPWYLVGSVLVLVGGVLISRTDLQTSTARIYGYQVILGVGLGGYLQSGYAIIQSILSPSDVAYAVSFMLTAQLLGLVFALSISGAVFTNSTLSNLQKLLPDIPRGELQNAISGLSGNFFGSLSPELQGECLLIIMSSLQKVYILVYVAGAVSLVAAMFLSNKRMNLGSTNSA</sequence>
<evidence type="ECO:0000256" key="4">
    <source>
        <dbReference type="ARBA" id="ARBA00022692"/>
    </source>
</evidence>
<feature type="transmembrane region" description="Helical" evidence="8">
    <location>
        <begin position="126"/>
        <end position="146"/>
    </location>
</feature>
<feature type="transmembrane region" description="Helical" evidence="8">
    <location>
        <begin position="185"/>
        <end position="203"/>
    </location>
</feature>
<dbReference type="InterPro" id="IPR020846">
    <property type="entry name" value="MFS_dom"/>
</dbReference>
<evidence type="ECO:0000256" key="2">
    <source>
        <dbReference type="ARBA" id="ARBA00007520"/>
    </source>
</evidence>
<evidence type="ECO:0000256" key="5">
    <source>
        <dbReference type="ARBA" id="ARBA00022989"/>
    </source>
</evidence>
<keyword evidence="5 8" id="KW-1133">Transmembrane helix</keyword>
<evidence type="ECO:0000256" key="7">
    <source>
        <dbReference type="SAM" id="MobiDB-lite"/>
    </source>
</evidence>
<feature type="domain" description="Major facilitator superfamily (MFS) profile" evidence="9">
    <location>
        <begin position="45"/>
        <end position="551"/>
    </location>
</feature>
<comment type="similarity">
    <text evidence="2">Belongs to the major facilitator superfamily. TCR/Tet family.</text>
</comment>
<feature type="transmembrane region" description="Helical" evidence="8">
    <location>
        <begin position="323"/>
        <end position="343"/>
    </location>
</feature>
<proteinExistence type="inferred from homology"/>
<feature type="transmembrane region" description="Helical" evidence="8">
    <location>
        <begin position="40"/>
        <end position="58"/>
    </location>
</feature>
<dbReference type="InterPro" id="IPR036259">
    <property type="entry name" value="MFS_trans_sf"/>
</dbReference>
<evidence type="ECO:0000313" key="10">
    <source>
        <dbReference type="EMBL" id="CAG8950774.1"/>
    </source>
</evidence>
<dbReference type="PROSITE" id="PS50850">
    <property type="entry name" value="MFS"/>
    <property type="match status" value="1"/>
</dbReference>
<dbReference type="PANTHER" id="PTHR23501:SF12">
    <property type="entry name" value="MAJOR FACILITATOR SUPERFAMILY (MFS) PROFILE DOMAIN-CONTAINING PROTEIN-RELATED"/>
    <property type="match status" value="1"/>
</dbReference>
<dbReference type="InterPro" id="IPR011701">
    <property type="entry name" value="MFS"/>
</dbReference>
<dbReference type="EMBL" id="CAJVRL010000038">
    <property type="protein sequence ID" value="CAG8950774.1"/>
    <property type="molecule type" value="Genomic_DNA"/>
</dbReference>
<keyword evidence="4 8" id="KW-0812">Transmembrane</keyword>
<feature type="transmembrane region" description="Helical" evidence="8">
    <location>
        <begin position="209"/>
        <end position="230"/>
    </location>
</feature>
<feature type="compositionally biased region" description="Polar residues" evidence="7">
    <location>
        <begin position="1"/>
        <end position="16"/>
    </location>
</feature>
<evidence type="ECO:0000256" key="3">
    <source>
        <dbReference type="ARBA" id="ARBA00022448"/>
    </source>
</evidence>
<dbReference type="Proteomes" id="UP000696280">
    <property type="component" value="Unassembled WGS sequence"/>
</dbReference>
<evidence type="ECO:0000256" key="6">
    <source>
        <dbReference type="ARBA" id="ARBA00023136"/>
    </source>
</evidence>
<comment type="caution">
    <text evidence="10">The sequence shown here is derived from an EMBL/GenBank/DDBJ whole genome shotgun (WGS) entry which is preliminary data.</text>
</comment>
<dbReference type="PANTHER" id="PTHR23501">
    <property type="entry name" value="MAJOR FACILITATOR SUPERFAMILY"/>
    <property type="match status" value="1"/>
</dbReference>
<feature type="transmembrane region" description="Helical" evidence="8">
    <location>
        <begin position="97"/>
        <end position="119"/>
    </location>
</feature>
<feature type="transmembrane region" description="Helical" evidence="8">
    <location>
        <begin position="363"/>
        <end position="382"/>
    </location>
</feature>
<keyword evidence="6 8" id="KW-0472">Membrane</keyword>
<evidence type="ECO:0000256" key="1">
    <source>
        <dbReference type="ARBA" id="ARBA00004141"/>
    </source>
</evidence>
<feature type="transmembrane region" description="Helical" evidence="8">
    <location>
        <begin position="528"/>
        <end position="546"/>
    </location>
</feature>
<dbReference type="OrthoDB" id="10021397at2759"/>
<dbReference type="AlphaFoldDB" id="A0A9N9KN18"/>
<reference evidence="10" key="1">
    <citation type="submission" date="2021-07" db="EMBL/GenBank/DDBJ databases">
        <authorList>
            <person name="Durling M."/>
        </authorList>
    </citation>
    <scope>NUCLEOTIDE SEQUENCE</scope>
</reference>
<feature type="region of interest" description="Disordered" evidence="7">
    <location>
        <begin position="1"/>
        <end position="21"/>
    </location>
</feature>
<feature type="transmembrane region" description="Helical" evidence="8">
    <location>
        <begin position="282"/>
        <end position="302"/>
    </location>
</feature>
<dbReference type="Pfam" id="PF07690">
    <property type="entry name" value="MFS_1"/>
    <property type="match status" value="1"/>
</dbReference>
<gene>
    <name evidence="10" type="ORF">HYFRA_00002988</name>
</gene>
<comment type="subcellular location">
    <subcellularLocation>
        <location evidence="1">Membrane</location>
        <topology evidence="1">Multi-pass membrane protein</topology>
    </subcellularLocation>
</comment>
<dbReference type="SUPFAM" id="SSF103473">
    <property type="entry name" value="MFS general substrate transporter"/>
    <property type="match status" value="1"/>
</dbReference>
<evidence type="ECO:0000313" key="11">
    <source>
        <dbReference type="Proteomes" id="UP000696280"/>
    </source>
</evidence>
<protein>
    <recommendedName>
        <fullName evidence="9">Major facilitator superfamily (MFS) profile domain-containing protein</fullName>
    </recommendedName>
</protein>
<evidence type="ECO:0000256" key="8">
    <source>
        <dbReference type="SAM" id="Phobius"/>
    </source>
</evidence>
<keyword evidence="11" id="KW-1185">Reference proteome</keyword>
<evidence type="ECO:0000259" key="9">
    <source>
        <dbReference type="PROSITE" id="PS50850"/>
    </source>
</evidence>
<name>A0A9N9KN18_9HELO</name>
<dbReference type="GO" id="GO:0005886">
    <property type="term" value="C:plasma membrane"/>
    <property type="evidence" value="ECO:0007669"/>
    <property type="project" value="TreeGrafter"/>
</dbReference>
<feature type="transmembrane region" description="Helical" evidence="8">
    <location>
        <begin position="152"/>
        <end position="173"/>
    </location>
</feature>
<dbReference type="GO" id="GO:0022857">
    <property type="term" value="F:transmembrane transporter activity"/>
    <property type="evidence" value="ECO:0007669"/>
    <property type="project" value="InterPro"/>
</dbReference>
<keyword evidence="3" id="KW-0813">Transport</keyword>
<feature type="transmembrane region" description="Helical" evidence="8">
    <location>
        <begin position="251"/>
        <end position="270"/>
    </location>
</feature>